<name>M3AZX2_PSEFD</name>
<feature type="compositionally biased region" description="Basic and acidic residues" evidence="1">
    <location>
        <begin position="108"/>
        <end position="117"/>
    </location>
</feature>
<sequence>MYRPGQTRQITRPLQVRRSVHTEGFSHVIAPVIIWQTMWCASALGSSIPIGVAATLLSRRRRFTDYGRSHLIIPDYVIAITSNLILLSTSIWSPTTFVRPRRRRRRSDKGNTFDRRSTTPLSVSSSSCTLSRTAHCYYVIPRILKAEALIG</sequence>
<keyword evidence="2" id="KW-0812">Transmembrane</keyword>
<dbReference type="HOGENOM" id="CLU_1732278_0_0_1"/>
<dbReference type="EMBL" id="KB446558">
    <property type="protein sequence ID" value="EME82722.1"/>
    <property type="molecule type" value="Genomic_DNA"/>
</dbReference>
<keyword evidence="2" id="KW-0472">Membrane</keyword>
<organism evidence="3 4">
    <name type="scientific">Pseudocercospora fijiensis (strain CIRAD86)</name>
    <name type="common">Black leaf streak disease fungus</name>
    <name type="synonym">Mycosphaerella fijiensis</name>
    <dbReference type="NCBI Taxonomy" id="383855"/>
    <lineage>
        <taxon>Eukaryota</taxon>
        <taxon>Fungi</taxon>
        <taxon>Dikarya</taxon>
        <taxon>Ascomycota</taxon>
        <taxon>Pezizomycotina</taxon>
        <taxon>Dothideomycetes</taxon>
        <taxon>Dothideomycetidae</taxon>
        <taxon>Mycosphaerellales</taxon>
        <taxon>Mycosphaerellaceae</taxon>
        <taxon>Pseudocercospora</taxon>
    </lineage>
</organism>
<dbReference type="KEGG" id="pfj:MYCFIDRAFT_174279"/>
<keyword evidence="2" id="KW-1133">Transmembrane helix</keyword>
<feature type="transmembrane region" description="Helical" evidence="2">
    <location>
        <begin position="76"/>
        <end position="98"/>
    </location>
</feature>
<accession>M3AZX2</accession>
<protein>
    <submittedName>
        <fullName evidence="3">Uncharacterized protein</fullName>
    </submittedName>
</protein>
<evidence type="ECO:0000313" key="3">
    <source>
        <dbReference type="EMBL" id="EME82722.1"/>
    </source>
</evidence>
<proteinExistence type="predicted"/>
<keyword evidence="4" id="KW-1185">Reference proteome</keyword>
<feature type="region of interest" description="Disordered" evidence="1">
    <location>
        <begin position="102"/>
        <end position="126"/>
    </location>
</feature>
<gene>
    <name evidence="3" type="ORF">MYCFIDRAFT_174279</name>
</gene>
<dbReference type="VEuPathDB" id="FungiDB:MYCFIDRAFT_174279"/>
<dbReference type="Proteomes" id="UP000016932">
    <property type="component" value="Unassembled WGS sequence"/>
</dbReference>
<dbReference type="AlphaFoldDB" id="M3AZX2"/>
<dbReference type="RefSeq" id="XP_007926164.1">
    <property type="nucleotide sequence ID" value="XM_007927973.1"/>
</dbReference>
<dbReference type="GeneID" id="19333153"/>
<reference evidence="3 4" key="1">
    <citation type="journal article" date="2012" name="PLoS Pathog.">
        <title>Diverse lifestyles and strategies of plant pathogenesis encoded in the genomes of eighteen Dothideomycetes fungi.</title>
        <authorList>
            <person name="Ohm R.A."/>
            <person name="Feau N."/>
            <person name="Henrissat B."/>
            <person name="Schoch C.L."/>
            <person name="Horwitz B.A."/>
            <person name="Barry K.W."/>
            <person name="Condon B.J."/>
            <person name="Copeland A.C."/>
            <person name="Dhillon B."/>
            <person name="Glaser F."/>
            <person name="Hesse C.N."/>
            <person name="Kosti I."/>
            <person name="LaButti K."/>
            <person name="Lindquist E.A."/>
            <person name="Lucas S."/>
            <person name="Salamov A.A."/>
            <person name="Bradshaw R.E."/>
            <person name="Ciuffetti L."/>
            <person name="Hamelin R.C."/>
            <person name="Kema G.H.J."/>
            <person name="Lawrence C."/>
            <person name="Scott J.A."/>
            <person name="Spatafora J.W."/>
            <person name="Turgeon B.G."/>
            <person name="de Wit P.J.G.M."/>
            <person name="Zhong S."/>
            <person name="Goodwin S.B."/>
            <person name="Grigoriev I.V."/>
        </authorList>
    </citation>
    <scope>NUCLEOTIDE SEQUENCE [LARGE SCALE GENOMIC DNA]</scope>
    <source>
        <strain evidence="3 4">CIRAD86</strain>
    </source>
</reference>
<evidence type="ECO:0000313" key="4">
    <source>
        <dbReference type="Proteomes" id="UP000016932"/>
    </source>
</evidence>
<evidence type="ECO:0000256" key="1">
    <source>
        <dbReference type="SAM" id="MobiDB-lite"/>
    </source>
</evidence>
<evidence type="ECO:0000256" key="2">
    <source>
        <dbReference type="SAM" id="Phobius"/>
    </source>
</evidence>
<feature type="transmembrane region" description="Helical" evidence="2">
    <location>
        <begin position="28"/>
        <end position="56"/>
    </location>
</feature>